<name>A0A8J6JJ16_9FIRM</name>
<dbReference type="InterPro" id="IPR000771">
    <property type="entry name" value="FBA_II"/>
</dbReference>
<sequence>MPFVHENELLEHARRKGYAVPAFFPFNFEFIAPIVEAAEEERAPVILMQGPEFVKSFGEHVFTQAMLTAAHYAKVPVTLSVDHAFVTDDKAIPNATRDLALGWNSVMLDGSLLPYEQNVSMTREMAVIAHNAGAACVGALGEVRRFFPQAQNYAGAFEETFVVPPEIMTDPDQAAEFAAETGVDTLAVSVGQYVRSLWDGELPPFKRTGRLDFARLDAILERTGGVNLALHGSSHVVEEDLRECVNHGVNYIKVASEQALIWANEVRRLVTADKNVMFPEDIQKPALAAVKESVRRYIRLFNASNQV</sequence>
<dbReference type="GO" id="GO:0016832">
    <property type="term" value="F:aldehyde-lyase activity"/>
    <property type="evidence" value="ECO:0007669"/>
    <property type="project" value="InterPro"/>
</dbReference>
<dbReference type="Proteomes" id="UP000607645">
    <property type="component" value="Unassembled WGS sequence"/>
</dbReference>
<protein>
    <submittedName>
        <fullName evidence="3">Class II fructose-bisphosphate aldolase</fullName>
    </submittedName>
</protein>
<feature type="binding site" evidence="2">
    <location>
        <position position="231"/>
    </location>
    <ligand>
        <name>Zn(2+)</name>
        <dbReference type="ChEBI" id="CHEBI:29105"/>
        <label>1</label>
        <note>catalytic</note>
    </ligand>
</feature>
<dbReference type="RefSeq" id="WP_155145111.1">
    <property type="nucleotide sequence ID" value="NZ_JACOPQ010000001.1"/>
</dbReference>
<dbReference type="SUPFAM" id="SSF51569">
    <property type="entry name" value="Aldolase"/>
    <property type="match status" value="1"/>
</dbReference>
<dbReference type="AlphaFoldDB" id="A0A8J6JJ16"/>
<evidence type="ECO:0000256" key="2">
    <source>
        <dbReference type="PIRSR" id="PIRSR001359-3"/>
    </source>
</evidence>
<evidence type="ECO:0000313" key="3">
    <source>
        <dbReference type="EMBL" id="MBC5735629.1"/>
    </source>
</evidence>
<feature type="binding site" evidence="2">
    <location>
        <position position="109"/>
    </location>
    <ligand>
        <name>Zn(2+)</name>
        <dbReference type="ChEBI" id="CHEBI:29105"/>
        <label>2</label>
    </ligand>
</feature>
<comment type="caution">
    <text evidence="3">The sequence shown here is derived from an EMBL/GenBank/DDBJ whole genome shotgun (WGS) entry which is preliminary data.</text>
</comment>
<dbReference type="InterPro" id="IPR013785">
    <property type="entry name" value="Aldolase_TIM"/>
</dbReference>
<keyword evidence="4" id="KW-1185">Reference proteome</keyword>
<evidence type="ECO:0000256" key="1">
    <source>
        <dbReference type="PIRSR" id="PIRSR001359-1"/>
    </source>
</evidence>
<dbReference type="Pfam" id="PF01116">
    <property type="entry name" value="F_bP_aldolase"/>
    <property type="match status" value="1"/>
</dbReference>
<dbReference type="InterPro" id="IPR050246">
    <property type="entry name" value="Class_II_FBP_aldolase"/>
</dbReference>
<dbReference type="PANTHER" id="PTHR30304">
    <property type="entry name" value="D-TAGATOSE-1,6-BISPHOSPHATE ALDOLASE"/>
    <property type="match status" value="1"/>
</dbReference>
<organism evidence="3 4">
    <name type="scientific">Lawsonibacter faecis</name>
    <dbReference type="NCBI Taxonomy" id="2763052"/>
    <lineage>
        <taxon>Bacteria</taxon>
        <taxon>Bacillati</taxon>
        <taxon>Bacillota</taxon>
        <taxon>Clostridia</taxon>
        <taxon>Eubacteriales</taxon>
        <taxon>Oscillospiraceae</taxon>
        <taxon>Lawsonibacter</taxon>
    </lineage>
</organism>
<keyword evidence="2" id="KW-0862">Zinc</keyword>
<comment type="cofactor">
    <cofactor evidence="2">
        <name>Zn(2+)</name>
        <dbReference type="ChEBI" id="CHEBI:29105"/>
    </cofactor>
    <text evidence="2">Binds 2 Zn(2+) ions per subunit. One is catalytic and the other provides a structural contribution.</text>
</comment>
<evidence type="ECO:0000313" key="4">
    <source>
        <dbReference type="Proteomes" id="UP000607645"/>
    </source>
</evidence>
<gene>
    <name evidence="3" type="ORF">H8S62_01220</name>
</gene>
<dbReference type="GO" id="GO:0005975">
    <property type="term" value="P:carbohydrate metabolic process"/>
    <property type="evidence" value="ECO:0007669"/>
    <property type="project" value="InterPro"/>
</dbReference>
<reference evidence="3" key="1">
    <citation type="submission" date="2020-08" db="EMBL/GenBank/DDBJ databases">
        <title>Genome public.</title>
        <authorList>
            <person name="Liu C."/>
            <person name="Sun Q."/>
        </authorList>
    </citation>
    <scope>NUCLEOTIDE SEQUENCE</scope>
    <source>
        <strain evidence="3">NSJ-52</strain>
    </source>
</reference>
<dbReference type="PANTHER" id="PTHR30304:SF0">
    <property type="entry name" value="D-TAGATOSE-1,6-BISPHOSPHATE ALDOLASE SUBUNIT GATY-RELATED"/>
    <property type="match status" value="1"/>
</dbReference>
<accession>A0A8J6JJ16</accession>
<keyword evidence="2" id="KW-0479">Metal-binding</keyword>
<dbReference type="EMBL" id="JACOPQ010000001">
    <property type="protein sequence ID" value="MBC5735629.1"/>
    <property type="molecule type" value="Genomic_DNA"/>
</dbReference>
<feature type="binding site" evidence="2">
    <location>
        <position position="83"/>
    </location>
    <ligand>
        <name>Zn(2+)</name>
        <dbReference type="ChEBI" id="CHEBI:29105"/>
        <label>1</label>
        <note>catalytic</note>
    </ligand>
</feature>
<dbReference type="Gene3D" id="3.20.20.70">
    <property type="entry name" value="Aldolase class I"/>
    <property type="match status" value="1"/>
</dbReference>
<proteinExistence type="predicted"/>
<dbReference type="PIRSF" id="PIRSF001359">
    <property type="entry name" value="F_bP_aldolase_II"/>
    <property type="match status" value="1"/>
</dbReference>
<dbReference type="GO" id="GO:0008270">
    <property type="term" value="F:zinc ion binding"/>
    <property type="evidence" value="ECO:0007669"/>
    <property type="project" value="InterPro"/>
</dbReference>
<feature type="active site" description="Proton donor" evidence="1">
    <location>
        <position position="82"/>
    </location>
</feature>